<dbReference type="InterPro" id="IPR037239">
    <property type="entry name" value="OSBP_sf"/>
</dbReference>
<dbReference type="Proteomes" id="UP001472866">
    <property type="component" value="Chromosome 02"/>
</dbReference>
<dbReference type="Pfam" id="PF01237">
    <property type="entry name" value="Oxysterol_BP"/>
    <property type="match status" value="1"/>
</dbReference>
<dbReference type="Gene3D" id="2.40.160.120">
    <property type="match status" value="1"/>
</dbReference>
<dbReference type="GO" id="GO:0032934">
    <property type="term" value="F:sterol binding"/>
    <property type="evidence" value="ECO:0007669"/>
    <property type="project" value="TreeGrafter"/>
</dbReference>
<evidence type="ECO:0000313" key="5">
    <source>
        <dbReference type="Proteomes" id="UP001472866"/>
    </source>
</evidence>
<dbReference type="GO" id="GO:0016020">
    <property type="term" value="C:membrane"/>
    <property type="evidence" value="ECO:0007669"/>
    <property type="project" value="TreeGrafter"/>
</dbReference>
<dbReference type="SUPFAM" id="SSF144000">
    <property type="entry name" value="Oxysterol-binding protein-like"/>
    <property type="match status" value="1"/>
</dbReference>
<accession>A0AAX4P2E4</accession>
<dbReference type="InterPro" id="IPR018494">
    <property type="entry name" value="Oxysterol-bd_CS"/>
</dbReference>
<feature type="compositionally biased region" description="Polar residues" evidence="3">
    <location>
        <begin position="53"/>
        <end position="66"/>
    </location>
</feature>
<feature type="compositionally biased region" description="Basic and acidic residues" evidence="3">
    <location>
        <begin position="378"/>
        <end position="404"/>
    </location>
</feature>
<reference evidence="4 5" key="1">
    <citation type="submission" date="2024-03" db="EMBL/GenBank/DDBJ databases">
        <title>Complete genome sequence of the green alga Chloropicon roscoffensis RCC1871.</title>
        <authorList>
            <person name="Lemieux C."/>
            <person name="Pombert J.-F."/>
            <person name="Otis C."/>
            <person name="Turmel M."/>
        </authorList>
    </citation>
    <scope>NUCLEOTIDE SEQUENCE [LARGE SCALE GENOMIC DNA]</scope>
    <source>
        <strain evidence="4 5">RCC1871</strain>
    </source>
</reference>
<dbReference type="GO" id="GO:0005829">
    <property type="term" value="C:cytosol"/>
    <property type="evidence" value="ECO:0007669"/>
    <property type="project" value="TreeGrafter"/>
</dbReference>
<evidence type="ECO:0000256" key="1">
    <source>
        <dbReference type="ARBA" id="ARBA00008842"/>
    </source>
</evidence>
<comment type="similarity">
    <text evidence="1 2">Belongs to the OSBP family.</text>
</comment>
<dbReference type="PANTHER" id="PTHR10972:SF136">
    <property type="entry name" value="OXYSTEROL-BINDING PROTEIN 8"/>
    <property type="match status" value="1"/>
</dbReference>
<name>A0AAX4P2E4_9CHLO</name>
<evidence type="ECO:0000256" key="2">
    <source>
        <dbReference type="RuleBase" id="RU003844"/>
    </source>
</evidence>
<dbReference type="AlphaFoldDB" id="A0AAX4P2E4"/>
<dbReference type="FunFam" id="2.40.160.120:FF:000001">
    <property type="entry name" value="Oxysterol-binding protein"/>
    <property type="match status" value="1"/>
</dbReference>
<sequence length="471" mass="52705">MADKDGAQGGEDQAAGGWGSWGWNMVESVGKTLTTAMGYEDMEVVDPNAGEDGTQNANGTANWKNDTSLDRRGMSEESKSFWGKISQMIGADVTSMLSVPVFLMEPTSVLQKMSEIMEYHLLLTRAAKATEDAEKMAWTAAFAVSVYASAERTWKPFNPVLGETFQLKLDGGEEGEDGEYLAEQVSHHPPIGAAHAETPYWTYDIVSCPKTKFLGNSLEVYPVGRTRIKFKSSDEELSLVPPTSKAYNLVLGKIWVDTYGELVIENHTNGWKTVLEFVPCGYFGAGRYVVKGNVTDAEGNPRLYVDGKWNDNLGFSQCDKSGAPVGDRTEMWKASKKPEGDAYGMTSFVHTHLNAWKGGPLLKSDSRLRPDRCALELEKSGEAQTHKHQLEERQRAEKKKRTEDGNEWSPRWFRLDDELQSSLRDHEYTTEDCPPWVFKKFPEAGELAQVEAEYHDKAAETFSPWQYPDME</sequence>
<dbReference type="PROSITE" id="PS01013">
    <property type="entry name" value="OSBP"/>
    <property type="match status" value="1"/>
</dbReference>
<feature type="region of interest" description="Disordered" evidence="3">
    <location>
        <begin position="378"/>
        <end position="407"/>
    </location>
</feature>
<dbReference type="PANTHER" id="PTHR10972">
    <property type="entry name" value="OXYSTEROL-BINDING PROTEIN-RELATED"/>
    <property type="match status" value="1"/>
</dbReference>
<organism evidence="4 5">
    <name type="scientific">Chloropicon roscoffensis</name>
    <dbReference type="NCBI Taxonomy" id="1461544"/>
    <lineage>
        <taxon>Eukaryota</taxon>
        <taxon>Viridiplantae</taxon>
        <taxon>Chlorophyta</taxon>
        <taxon>Chloropicophyceae</taxon>
        <taxon>Chloropicales</taxon>
        <taxon>Chloropicaceae</taxon>
        <taxon>Chloropicon</taxon>
    </lineage>
</organism>
<proteinExistence type="inferred from homology"/>
<feature type="region of interest" description="Disordered" evidence="3">
    <location>
        <begin position="45"/>
        <end position="70"/>
    </location>
</feature>
<evidence type="ECO:0000313" key="4">
    <source>
        <dbReference type="EMBL" id="WZN60228.1"/>
    </source>
</evidence>
<keyword evidence="5" id="KW-1185">Reference proteome</keyword>
<gene>
    <name evidence="4" type="ORF">HKI87_02g17570</name>
</gene>
<dbReference type="EMBL" id="CP151502">
    <property type="protein sequence ID" value="WZN60228.1"/>
    <property type="molecule type" value="Genomic_DNA"/>
</dbReference>
<dbReference type="Gene3D" id="3.30.70.3490">
    <property type="match status" value="1"/>
</dbReference>
<protein>
    <submittedName>
        <fullName evidence="4">Oxysterol-binding protein</fullName>
    </submittedName>
</protein>
<evidence type="ECO:0000256" key="3">
    <source>
        <dbReference type="SAM" id="MobiDB-lite"/>
    </source>
</evidence>
<dbReference type="GO" id="GO:0120009">
    <property type="term" value="P:intermembrane lipid transfer"/>
    <property type="evidence" value="ECO:0007669"/>
    <property type="project" value="UniProtKB-ARBA"/>
</dbReference>
<dbReference type="InterPro" id="IPR000648">
    <property type="entry name" value="Oxysterol-bd"/>
</dbReference>